<keyword evidence="3" id="KW-1185">Reference proteome</keyword>
<dbReference type="GO" id="GO:0006313">
    <property type="term" value="P:DNA transposition"/>
    <property type="evidence" value="ECO:0007669"/>
    <property type="project" value="InterPro"/>
</dbReference>
<dbReference type="AlphaFoldDB" id="A0A5C6A358"/>
<sequence length="79" mass="9249">MGRAKRADEAGAIYHALNRGNGRATIFHKPEDYDAFERILAQGLERYPCQLLAYQLMPNHWHLVRQLLPAFLMSHFWPK</sequence>
<accession>A0A5C6A358</accession>
<dbReference type="PANTHER" id="PTHR34322:SF2">
    <property type="entry name" value="TRANSPOSASE IS200-LIKE DOMAIN-CONTAINING PROTEIN"/>
    <property type="match status" value="1"/>
</dbReference>
<dbReference type="RefSeq" id="WP_146523116.1">
    <property type="nucleotide sequence ID" value="NZ_CP151726.1"/>
</dbReference>
<dbReference type="Proteomes" id="UP000320176">
    <property type="component" value="Unassembled WGS sequence"/>
</dbReference>
<dbReference type="SUPFAM" id="SSF143422">
    <property type="entry name" value="Transposase IS200-like"/>
    <property type="match status" value="1"/>
</dbReference>
<name>A0A5C6A358_9BACT</name>
<reference evidence="2 3" key="1">
    <citation type="submission" date="2019-02" db="EMBL/GenBank/DDBJ databases">
        <title>Deep-cultivation of Planctomycetes and their phenomic and genomic characterization uncovers novel biology.</title>
        <authorList>
            <person name="Wiegand S."/>
            <person name="Jogler M."/>
            <person name="Boedeker C."/>
            <person name="Pinto D."/>
            <person name="Vollmers J."/>
            <person name="Rivas-Marin E."/>
            <person name="Kohn T."/>
            <person name="Peeters S.H."/>
            <person name="Heuer A."/>
            <person name="Rast P."/>
            <person name="Oberbeckmann S."/>
            <person name="Bunk B."/>
            <person name="Jeske O."/>
            <person name="Meyerdierks A."/>
            <person name="Storesund J.E."/>
            <person name="Kallscheuer N."/>
            <person name="Luecker S."/>
            <person name="Lage O.M."/>
            <person name="Pohl T."/>
            <person name="Merkel B.J."/>
            <person name="Hornburger P."/>
            <person name="Mueller R.-W."/>
            <person name="Bruemmer F."/>
            <person name="Labrenz M."/>
            <person name="Spormann A.M."/>
            <person name="Op Den Camp H."/>
            <person name="Overmann J."/>
            <person name="Amann R."/>
            <person name="Jetten M.S.M."/>
            <person name="Mascher T."/>
            <person name="Medema M.H."/>
            <person name="Devos D.P."/>
            <person name="Kaster A.-K."/>
            <person name="Ovreas L."/>
            <person name="Rohde M."/>
            <person name="Galperin M.Y."/>
            <person name="Jogler C."/>
        </authorList>
    </citation>
    <scope>NUCLEOTIDE SEQUENCE [LARGE SCALE GENOMIC DNA]</scope>
    <source>
        <strain evidence="2 3">Pla52n</strain>
    </source>
</reference>
<evidence type="ECO:0000313" key="3">
    <source>
        <dbReference type="Proteomes" id="UP000320176"/>
    </source>
</evidence>
<evidence type="ECO:0000313" key="2">
    <source>
        <dbReference type="EMBL" id="TWT92833.1"/>
    </source>
</evidence>
<organism evidence="2 3">
    <name type="scientific">Stieleria varia</name>
    <dbReference type="NCBI Taxonomy" id="2528005"/>
    <lineage>
        <taxon>Bacteria</taxon>
        <taxon>Pseudomonadati</taxon>
        <taxon>Planctomycetota</taxon>
        <taxon>Planctomycetia</taxon>
        <taxon>Pirellulales</taxon>
        <taxon>Pirellulaceae</taxon>
        <taxon>Stieleria</taxon>
    </lineage>
</organism>
<dbReference type="PANTHER" id="PTHR34322">
    <property type="entry name" value="TRANSPOSASE, Y1_TNP DOMAIN-CONTAINING"/>
    <property type="match status" value="1"/>
</dbReference>
<dbReference type="InterPro" id="IPR036515">
    <property type="entry name" value="Transposase_17_sf"/>
</dbReference>
<dbReference type="GO" id="GO:0003677">
    <property type="term" value="F:DNA binding"/>
    <property type="evidence" value="ECO:0007669"/>
    <property type="project" value="InterPro"/>
</dbReference>
<evidence type="ECO:0000259" key="1">
    <source>
        <dbReference type="Pfam" id="PF01797"/>
    </source>
</evidence>
<protein>
    <submittedName>
        <fullName evidence="2">Transposase IS200 like protein</fullName>
    </submittedName>
</protein>
<dbReference type="EMBL" id="SJPN01000010">
    <property type="protein sequence ID" value="TWT92833.1"/>
    <property type="molecule type" value="Genomic_DNA"/>
</dbReference>
<gene>
    <name evidence="2" type="ORF">Pla52n_61980</name>
</gene>
<feature type="domain" description="Transposase IS200-like" evidence="1">
    <location>
        <begin position="13"/>
        <end position="75"/>
    </location>
</feature>
<dbReference type="Gene3D" id="3.30.70.1290">
    <property type="entry name" value="Transposase IS200-like"/>
    <property type="match status" value="1"/>
</dbReference>
<dbReference type="GO" id="GO:0004803">
    <property type="term" value="F:transposase activity"/>
    <property type="evidence" value="ECO:0007669"/>
    <property type="project" value="InterPro"/>
</dbReference>
<comment type="caution">
    <text evidence="2">The sequence shown here is derived from an EMBL/GenBank/DDBJ whole genome shotgun (WGS) entry which is preliminary data.</text>
</comment>
<proteinExistence type="predicted"/>
<dbReference type="OrthoDB" id="9815051at2"/>
<dbReference type="InterPro" id="IPR002686">
    <property type="entry name" value="Transposase_17"/>
</dbReference>
<dbReference type="Pfam" id="PF01797">
    <property type="entry name" value="Y1_Tnp"/>
    <property type="match status" value="1"/>
</dbReference>